<dbReference type="EMBL" id="AMCI01000812">
    <property type="protein sequence ID" value="EJX07699.1"/>
    <property type="molecule type" value="Genomic_DNA"/>
</dbReference>
<reference evidence="1" key="1">
    <citation type="journal article" date="2012" name="PLoS ONE">
        <title>Gene sets for utilization of primary and secondary nutrition supplies in the distal gut of endangered iberian lynx.</title>
        <authorList>
            <person name="Alcaide M."/>
            <person name="Messina E."/>
            <person name="Richter M."/>
            <person name="Bargiela R."/>
            <person name="Peplies J."/>
            <person name="Huws S.A."/>
            <person name="Newbold C.J."/>
            <person name="Golyshin P.N."/>
            <person name="Simon M.A."/>
            <person name="Lopez G."/>
            <person name="Yakimov M.M."/>
            <person name="Ferrer M."/>
        </authorList>
    </citation>
    <scope>NUCLEOTIDE SEQUENCE</scope>
</reference>
<dbReference type="AlphaFoldDB" id="J9GK65"/>
<accession>J9GK65</accession>
<evidence type="ECO:0000313" key="1">
    <source>
        <dbReference type="EMBL" id="EJX07699.1"/>
    </source>
</evidence>
<comment type="caution">
    <text evidence="1">The sequence shown here is derived from an EMBL/GenBank/DDBJ whole genome shotgun (WGS) entry which is preliminary data.</text>
</comment>
<name>J9GK65_9ZZZZ</name>
<gene>
    <name evidence="1" type="ORF">EVA_04192</name>
</gene>
<proteinExistence type="predicted"/>
<sequence>MRRHVLHSLMAVILATMSAGAAFGVVAVILADTVMLLFVRTNLVKIIADILYISHSFFITKPPF</sequence>
<protein>
    <submittedName>
        <fullName evidence="1">Secreted protein</fullName>
    </submittedName>
</protein>
<organism evidence="1">
    <name type="scientific">gut metagenome</name>
    <dbReference type="NCBI Taxonomy" id="749906"/>
    <lineage>
        <taxon>unclassified sequences</taxon>
        <taxon>metagenomes</taxon>
        <taxon>organismal metagenomes</taxon>
    </lineage>
</organism>